<organism evidence="2 3">
    <name type="scientific">Pristionchus pacificus</name>
    <name type="common">Parasitic nematode worm</name>
    <dbReference type="NCBI Taxonomy" id="54126"/>
    <lineage>
        <taxon>Eukaryota</taxon>
        <taxon>Metazoa</taxon>
        <taxon>Ecdysozoa</taxon>
        <taxon>Nematoda</taxon>
        <taxon>Chromadorea</taxon>
        <taxon>Rhabditida</taxon>
        <taxon>Rhabditina</taxon>
        <taxon>Diplogasteromorpha</taxon>
        <taxon>Diplogasteroidea</taxon>
        <taxon>Neodiplogasteridae</taxon>
        <taxon>Pristionchus</taxon>
    </lineage>
</organism>
<evidence type="ECO:0000313" key="3">
    <source>
        <dbReference type="Proteomes" id="UP000005239"/>
    </source>
</evidence>
<dbReference type="AlphaFoldDB" id="A0A2A6BYH2"/>
<dbReference type="Pfam" id="PF23003">
    <property type="entry name" value="Fn1_2"/>
    <property type="match status" value="1"/>
</dbReference>
<keyword evidence="3" id="KW-1185">Reference proteome</keyword>
<evidence type="ECO:0000259" key="1">
    <source>
        <dbReference type="Pfam" id="PF23003"/>
    </source>
</evidence>
<accession>A0A2A6BYH2</accession>
<proteinExistence type="predicted"/>
<dbReference type="InterPro" id="IPR055119">
    <property type="entry name" value="Mig18_Fn1"/>
</dbReference>
<evidence type="ECO:0000313" key="2">
    <source>
        <dbReference type="EnsemblMetazoa" id="PPA11681.1"/>
    </source>
</evidence>
<reference evidence="2" key="2">
    <citation type="submission" date="2022-06" db="UniProtKB">
        <authorList>
            <consortium name="EnsemblMetazoa"/>
        </authorList>
    </citation>
    <scope>IDENTIFICATION</scope>
    <source>
        <strain evidence="2">PS312</strain>
    </source>
</reference>
<dbReference type="Proteomes" id="UP000005239">
    <property type="component" value="Unassembled WGS sequence"/>
</dbReference>
<sequence length="204" mass="22767">MFLLLLPLLFLFSSTLALPCTPESEGLKYNDTYYVFECIKGEMQFVGCITKVDTVVAINTSGVYQHEETHDLIVNCTAPQPTLSIEKRTNGCYSPRSTFVPANKTIIEDGLIMICFFSKGGTLLLAKDETDSCMRDGYLLPAGTEATVSRKFFYRCQPVEGKPSKLIFLSCVTPDKYTKIPVGETREEGGKKYTCKSETELMEN</sequence>
<name>A0A2A6BYH2_PRIPA</name>
<feature type="domain" description="Abnormal cell migration protein 18-like fibronectin type I" evidence="1">
    <location>
        <begin position="132"/>
        <end position="198"/>
    </location>
</feature>
<reference evidence="3" key="1">
    <citation type="journal article" date="2008" name="Nat. Genet.">
        <title>The Pristionchus pacificus genome provides a unique perspective on nematode lifestyle and parasitism.</title>
        <authorList>
            <person name="Dieterich C."/>
            <person name="Clifton S.W."/>
            <person name="Schuster L.N."/>
            <person name="Chinwalla A."/>
            <person name="Delehaunty K."/>
            <person name="Dinkelacker I."/>
            <person name="Fulton L."/>
            <person name="Fulton R."/>
            <person name="Godfrey J."/>
            <person name="Minx P."/>
            <person name="Mitreva M."/>
            <person name="Roeseler W."/>
            <person name="Tian H."/>
            <person name="Witte H."/>
            <person name="Yang S.P."/>
            <person name="Wilson R.K."/>
            <person name="Sommer R.J."/>
        </authorList>
    </citation>
    <scope>NUCLEOTIDE SEQUENCE [LARGE SCALE GENOMIC DNA]</scope>
    <source>
        <strain evidence="3">PS312</strain>
    </source>
</reference>
<gene>
    <name evidence="2" type="primary">WBGene00101235</name>
</gene>
<dbReference type="EnsemblMetazoa" id="PPA11681.1">
    <property type="protein sequence ID" value="PPA11681.1"/>
    <property type="gene ID" value="WBGene00101235"/>
</dbReference>
<accession>A0A8R1YEM9</accession>
<protein>
    <recommendedName>
        <fullName evidence="1">Abnormal cell migration protein 18-like fibronectin type I domain-containing protein</fullName>
    </recommendedName>
</protein>